<proteinExistence type="predicted"/>
<keyword evidence="3" id="KW-1185">Reference proteome</keyword>
<evidence type="ECO:0000313" key="2">
    <source>
        <dbReference type="EMBL" id="KZV16822.1"/>
    </source>
</evidence>
<dbReference type="Proteomes" id="UP000250235">
    <property type="component" value="Unassembled WGS sequence"/>
</dbReference>
<organism evidence="2 3">
    <name type="scientific">Dorcoceras hygrometricum</name>
    <dbReference type="NCBI Taxonomy" id="472368"/>
    <lineage>
        <taxon>Eukaryota</taxon>
        <taxon>Viridiplantae</taxon>
        <taxon>Streptophyta</taxon>
        <taxon>Embryophyta</taxon>
        <taxon>Tracheophyta</taxon>
        <taxon>Spermatophyta</taxon>
        <taxon>Magnoliopsida</taxon>
        <taxon>eudicotyledons</taxon>
        <taxon>Gunneridae</taxon>
        <taxon>Pentapetalae</taxon>
        <taxon>asterids</taxon>
        <taxon>lamiids</taxon>
        <taxon>Lamiales</taxon>
        <taxon>Gesneriaceae</taxon>
        <taxon>Didymocarpoideae</taxon>
        <taxon>Trichosporeae</taxon>
        <taxon>Loxocarpinae</taxon>
        <taxon>Dorcoceras</taxon>
    </lineage>
</organism>
<evidence type="ECO:0000256" key="1">
    <source>
        <dbReference type="SAM" id="MobiDB-lite"/>
    </source>
</evidence>
<gene>
    <name evidence="2" type="ORF">F511_18615</name>
</gene>
<accession>A0A2Z7AD19</accession>
<sequence>MSASRKISNVHVDWISDQQTRELRYINISVELHLEYLAPDILILFLLGNPKLATVRRHLLPPIFPSIPAFIFEDLVASVSFWIQFPRYLVELCREVSKAIWLIDLIESSVVTEEGETAEKQDYTVGDGPMEQAWTRRSNLGSGREDETRLASSI</sequence>
<name>A0A2Z7AD19_9LAMI</name>
<dbReference type="EMBL" id="KV018559">
    <property type="protein sequence ID" value="KZV16822.1"/>
    <property type="molecule type" value="Genomic_DNA"/>
</dbReference>
<reference evidence="2 3" key="1">
    <citation type="journal article" date="2015" name="Proc. Natl. Acad. Sci. U.S.A.">
        <title>The resurrection genome of Boea hygrometrica: A blueprint for survival of dehydration.</title>
        <authorList>
            <person name="Xiao L."/>
            <person name="Yang G."/>
            <person name="Zhang L."/>
            <person name="Yang X."/>
            <person name="Zhao S."/>
            <person name="Ji Z."/>
            <person name="Zhou Q."/>
            <person name="Hu M."/>
            <person name="Wang Y."/>
            <person name="Chen M."/>
            <person name="Xu Y."/>
            <person name="Jin H."/>
            <person name="Xiao X."/>
            <person name="Hu G."/>
            <person name="Bao F."/>
            <person name="Hu Y."/>
            <person name="Wan P."/>
            <person name="Li L."/>
            <person name="Deng X."/>
            <person name="Kuang T."/>
            <person name="Xiang C."/>
            <person name="Zhu J.K."/>
            <person name="Oliver M.J."/>
            <person name="He Y."/>
        </authorList>
    </citation>
    <scope>NUCLEOTIDE SEQUENCE [LARGE SCALE GENOMIC DNA]</scope>
    <source>
        <strain evidence="3">cv. XS01</strain>
    </source>
</reference>
<dbReference type="AlphaFoldDB" id="A0A2Z7AD19"/>
<evidence type="ECO:0000313" key="3">
    <source>
        <dbReference type="Proteomes" id="UP000250235"/>
    </source>
</evidence>
<feature type="region of interest" description="Disordered" evidence="1">
    <location>
        <begin position="117"/>
        <end position="154"/>
    </location>
</feature>
<protein>
    <submittedName>
        <fullName evidence="2">GYF domain-containing protein</fullName>
    </submittedName>
</protein>
<feature type="compositionally biased region" description="Basic and acidic residues" evidence="1">
    <location>
        <begin position="143"/>
        <end position="154"/>
    </location>
</feature>